<evidence type="ECO:0000256" key="5">
    <source>
        <dbReference type="ARBA" id="ARBA00018569"/>
    </source>
</evidence>
<dbReference type="NCBIfam" id="NF007956">
    <property type="entry name" value="PRK10675.1"/>
    <property type="match status" value="1"/>
</dbReference>
<dbReference type="Proteomes" id="UP000035214">
    <property type="component" value="Unassembled WGS sequence"/>
</dbReference>
<dbReference type="CDD" id="cd05247">
    <property type="entry name" value="UDP_G4E_1_SDR_e"/>
    <property type="match status" value="1"/>
</dbReference>
<evidence type="ECO:0000256" key="3">
    <source>
        <dbReference type="ARBA" id="ARBA00007637"/>
    </source>
</evidence>
<dbReference type="RefSeq" id="WP_000996150.1">
    <property type="nucleotide sequence ID" value="NZ_LCYI01000029.1"/>
</dbReference>
<evidence type="ECO:0000313" key="10">
    <source>
        <dbReference type="EMBL" id="KLA28369.1"/>
    </source>
</evidence>
<evidence type="ECO:0000259" key="9">
    <source>
        <dbReference type="Pfam" id="PF16363"/>
    </source>
</evidence>
<organism evidence="10 11">
    <name type="scientific">Bacillus cereus</name>
    <dbReference type="NCBI Taxonomy" id="1396"/>
    <lineage>
        <taxon>Bacteria</taxon>
        <taxon>Bacillati</taxon>
        <taxon>Bacillota</taxon>
        <taxon>Bacilli</taxon>
        <taxon>Bacillales</taxon>
        <taxon>Bacillaceae</taxon>
        <taxon>Bacillus</taxon>
        <taxon>Bacillus cereus group</taxon>
    </lineage>
</organism>
<gene>
    <name evidence="10" type="ORF">B4077_5571</name>
</gene>
<proteinExistence type="inferred from homology"/>
<dbReference type="EC" id="5.1.3.2" evidence="4 8"/>
<keyword evidence="7 8" id="KW-0413">Isomerase</keyword>
<evidence type="ECO:0000256" key="8">
    <source>
        <dbReference type="RuleBase" id="RU366046"/>
    </source>
</evidence>
<reference evidence="10 11" key="1">
    <citation type="submission" date="2015-04" db="EMBL/GenBank/DDBJ databases">
        <title>Draft Genome Sequences of Eight Spore-Forming Food Isolates of Bacillus cereus Genome sequencing.</title>
        <authorList>
            <person name="Krawcyk A.O."/>
            <person name="de Jong A."/>
            <person name="Eijlander R.T."/>
            <person name="Berendsen E.M."/>
            <person name="Holsappel S."/>
            <person name="Wells-Bennik M."/>
            <person name="Kuipers O.P."/>
        </authorList>
    </citation>
    <scope>NUCLEOTIDE SEQUENCE [LARGE SCALE GENOMIC DNA]</scope>
    <source>
        <strain evidence="10 11">B4077</strain>
    </source>
</reference>
<dbReference type="PANTHER" id="PTHR43725">
    <property type="entry name" value="UDP-GLUCOSE 4-EPIMERASE"/>
    <property type="match status" value="1"/>
</dbReference>
<comment type="subunit">
    <text evidence="8">Homodimer.</text>
</comment>
<dbReference type="PATRIC" id="fig|1396.428.peg.4927"/>
<comment type="caution">
    <text evidence="10">The sequence shown here is derived from an EMBL/GenBank/DDBJ whole genome shotgun (WGS) entry which is preliminary data.</text>
</comment>
<keyword evidence="6 8" id="KW-0520">NAD</keyword>
<dbReference type="AlphaFoldDB" id="A0A0G8EVP8"/>
<evidence type="ECO:0000256" key="4">
    <source>
        <dbReference type="ARBA" id="ARBA00013189"/>
    </source>
</evidence>
<evidence type="ECO:0000313" key="11">
    <source>
        <dbReference type="Proteomes" id="UP000035214"/>
    </source>
</evidence>
<comment type="catalytic activity">
    <reaction evidence="1 8">
        <text>UDP-alpha-D-glucose = UDP-alpha-D-galactose</text>
        <dbReference type="Rhea" id="RHEA:22168"/>
        <dbReference type="ChEBI" id="CHEBI:58885"/>
        <dbReference type="ChEBI" id="CHEBI:66914"/>
        <dbReference type="EC" id="5.1.3.2"/>
    </reaction>
</comment>
<evidence type="ECO:0000256" key="7">
    <source>
        <dbReference type="ARBA" id="ARBA00023235"/>
    </source>
</evidence>
<dbReference type="InterPro" id="IPR005886">
    <property type="entry name" value="UDP_G4E"/>
</dbReference>
<dbReference type="NCBIfam" id="TIGR01179">
    <property type="entry name" value="galE"/>
    <property type="match status" value="1"/>
</dbReference>
<dbReference type="InterPro" id="IPR016040">
    <property type="entry name" value="NAD(P)-bd_dom"/>
</dbReference>
<protein>
    <recommendedName>
        <fullName evidence="5 8">UDP-glucose 4-epimerase</fullName>
        <ecNumber evidence="4 8">5.1.3.2</ecNumber>
    </recommendedName>
</protein>
<comment type="cofactor">
    <cofactor evidence="2 8">
        <name>NAD(+)</name>
        <dbReference type="ChEBI" id="CHEBI:57540"/>
    </cofactor>
</comment>
<dbReference type="SUPFAM" id="SSF51735">
    <property type="entry name" value="NAD(P)-binding Rossmann-fold domains"/>
    <property type="match status" value="1"/>
</dbReference>
<keyword evidence="8" id="KW-0119">Carbohydrate metabolism</keyword>
<evidence type="ECO:0000256" key="2">
    <source>
        <dbReference type="ARBA" id="ARBA00001911"/>
    </source>
</evidence>
<evidence type="ECO:0000256" key="6">
    <source>
        <dbReference type="ARBA" id="ARBA00023027"/>
    </source>
</evidence>
<dbReference type="Pfam" id="PF16363">
    <property type="entry name" value="GDP_Man_Dehyd"/>
    <property type="match status" value="1"/>
</dbReference>
<dbReference type="GO" id="GO:0005829">
    <property type="term" value="C:cytosol"/>
    <property type="evidence" value="ECO:0007669"/>
    <property type="project" value="TreeGrafter"/>
</dbReference>
<accession>A0A0G8EVP8</accession>
<dbReference type="UniPathway" id="UPA00214"/>
<dbReference type="EMBL" id="LCYI01000029">
    <property type="protein sequence ID" value="KLA28369.1"/>
    <property type="molecule type" value="Genomic_DNA"/>
</dbReference>
<dbReference type="Gene3D" id="3.90.25.10">
    <property type="entry name" value="UDP-galactose 4-epimerase, domain 1"/>
    <property type="match status" value="1"/>
</dbReference>
<dbReference type="PANTHER" id="PTHR43725:SF47">
    <property type="entry name" value="UDP-GLUCOSE 4-EPIMERASE"/>
    <property type="match status" value="1"/>
</dbReference>
<feature type="domain" description="NAD(P)-binding" evidence="9">
    <location>
        <begin position="4"/>
        <end position="321"/>
    </location>
</feature>
<dbReference type="GO" id="GO:0006012">
    <property type="term" value="P:galactose metabolic process"/>
    <property type="evidence" value="ECO:0007669"/>
    <property type="project" value="UniProtKB-UniPathway"/>
</dbReference>
<evidence type="ECO:0000256" key="1">
    <source>
        <dbReference type="ARBA" id="ARBA00000083"/>
    </source>
</evidence>
<comment type="pathway">
    <text evidence="8">Carbohydrate metabolism; galactose metabolism.</text>
</comment>
<comment type="similarity">
    <text evidence="3 8">Belongs to the NAD(P)-dependent epimerase/dehydratase family.</text>
</comment>
<dbReference type="Gene3D" id="3.40.50.720">
    <property type="entry name" value="NAD(P)-binding Rossmann-like Domain"/>
    <property type="match status" value="1"/>
</dbReference>
<dbReference type="PRINTS" id="PR01713">
    <property type="entry name" value="NUCEPIMERASE"/>
</dbReference>
<name>A0A0G8EVP8_BACCE</name>
<dbReference type="GO" id="GO:0003978">
    <property type="term" value="F:UDP-glucose 4-epimerase activity"/>
    <property type="evidence" value="ECO:0007669"/>
    <property type="project" value="UniProtKB-UniRule"/>
</dbReference>
<sequence>MAILITGGAGYIGSHTCIELLNNNYKIIVVDNLSNSSIESLNRVKEITGKQFEFYKESVLNREKMNEIFLENSIEAVIHFAGFKAVGESTTIPLTYYYNNIISTIVLCDVMQKHHVKKFIFSSSATVYGIPKTSPITEEFPLSVTNPYGQTKLMIEQIMRDVAKADDEWSIALLRYFNPFGAHKSGRIGEDPNGIPNNLMPYVTQVAVGKLKELNIFGNDYPTKDGTGVRDYIHVVDLAKGHVKALEKVLETKGIEAYNLGTGKGYSVLEMIKAFEEVSGKKIPYKVIGRRPGDVAVCFADVSKAKRELGWEAEYGLEEMCLDSWRWQVNNKNGYQMI</sequence>
<dbReference type="InterPro" id="IPR036291">
    <property type="entry name" value="NAD(P)-bd_dom_sf"/>
</dbReference>